<evidence type="ECO:0000313" key="12">
    <source>
        <dbReference type="EMBL" id="MUG32770.1"/>
    </source>
</evidence>
<feature type="domain" description="ABC transmembrane type-1" evidence="11">
    <location>
        <begin position="449"/>
        <end position="628"/>
    </location>
</feature>
<protein>
    <submittedName>
        <fullName evidence="12">ABC transporter permease subunit</fullName>
    </submittedName>
</protein>
<dbReference type="GO" id="GO:0005275">
    <property type="term" value="F:amine transmembrane transporter activity"/>
    <property type="evidence" value="ECO:0007669"/>
    <property type="project" value="TreeGrafter"/>
</dbReference>
<evidence type="ECO:0000256" key="7">
    <source>
        <dbReference type="ARBA" id="ARBA00035642"/>
    </source>
</evidence>
<evidence type="ECO:0000256" key="8">
    <source>
        <dbReference type="ARBA" id="ARBA00035652"/>
    </source>
</evidence>
<evidence type="ECO:0000313" key="13">
    <source>
        <dbReference type="Proteomes" id="UP000442109"/>
    </source>
</evidence>
<proteinExistence type="inferred from homology"/>
<keyword evidence="13" id="KW-1185">Reference proteome</keyword>
<evidence type="ECO:0000256" key="6">
    <source>
        <dbReference type="ARBA" id="ARBA00023136"/>
    </source>
</evidence>
<feature type="transmembrane region" description="Helical" evidence="9">
    <location>
        <begin position="497"/>
        <end position="523"/>
    </location>
</feature>
<comment type="caution">
    <text evidence="12">The sequence shown here is derived from an EMBL/GenBank/DDBJ whole genome shotgun (WGS) entry which is preliminary data.</text>
</comment>
<dbReference type="CDD" id="cd06261">
    <property type="entry name" value="TM_PBP2"/>
    <property type="match status" value="1"/>
</dbReference>
<feature type="transmembrane region" description="Helical" evidence="9">
    <location>
        <begin position="427"/>
        <end position="446"/>
    </location>
</feature>
<reference evidence="12 13" key="1">
    <citation type="journal article" date="2019" name="PLoS ONE">
        <title>Pup mortality in New Zealand sea lions (Phocarctos hookeri) at Enderby Island, Auckland Islands, 2013-18.</title>
        <authorList>
            <person name="Michael S.A."/>
            <person name="Hayman D.T.S."/>
            <person name="Gray R."/>
            <person name="Zhang J."/>
            <person name="Rogers L."/>
            <person name="Roe W.D."/>
        </authorList>
    </citation>
    <scope>NUCLEOTIDE SEQUENCE [LARGE SCALE GENOMIC DNA]</scope>
    <source>
        <strain evidence="12 13">SM868</strain>
    </source>
</reference>
<evidence type="ECO:0000259" key="11">
    <source>
        <dbReference type="PROSITE" id="PS50928"/>
    </source>
</evidence>
<keyword evidence="6 9" id="KW-0472">Membrane</keyword>
<accession>A0A844M266</accession>
<dbReference type="FunFam" id="1.10.3720.10:FF:000001">
    <property type="entry name" value="Glycine betaine ABC transporter, permease"/>
    <property type="match status" value="1"/>
</dbReference>
<dbReference type="GO" id="GO:0015226">
    <property type="term" value="F:carnitine transmembrane transporter activity"/>
    <property type="evidence" value="ECO:0007669"/>
    <property type="project" value="TreeGrafter"/>
</dbReference>
<dbReference type="Pfam" id="PF04069">
    <property type="entry name" value="OpuAC"/>
    <property type="match status" value="1"/>
</dbReference>
<dbReference type="CDD" id="cd13641">
    <property type="entry name" value="PBP2_HisX_like"/>
    <property type="match status" value="1"/>
</dbReference>
<keyword evidence="5 9" id="KW-1133">Transmembrane helix</keyword>
<dbReference type="InterPro" id="IPR000515">
    <property type="entry name" value="MetI-like"/>
</dbReference>
<evidence type="ECO:0000256" key="1">
    <source>
        <dbReference type="ARBA" id="ARBA00004651"/>
    </source>
</evidence>
<evidence type="ECO:0000256" key="10">
    <source>
        <dbReference type="SAM" id="SignalP"/>
    </source>
</evidence>
<evidence type="ECO:0000256" key="5">
    <source>
        <dbReference type="ARBA" id="ARBA00022989"/>
    </source>
</evidence>
<comment type="subcellular location">
    <subcellularLocation>
        <location evidence="1 9">Cell membrane</location>
        <topology evidence="1 9">Multi-pass membrane protein</topology>
    </subcellularLocation>
</comment>
<dbReference type="PANTHER" id="PTHR47737">
    <property type="entry name" value="GLYCINE BETAINE/PROLINE BETAINE TRANSPORT SYSTEM PERMEASE PROTEIN PROW"/>
    <property type="match status" value="1"/>
</dbReference>
<dbReference type="InterPro" id="IPR035906">
    <property type="entry name" value="MetI-like_sf"/>
</dbReference>
<dbReference type="OrthoDB" id="9786266at2"/>
<dbReference type="PROSITE" id="PS50928">
    <property type="entry name" value="ABC_TM1"/>
    <property type="match status" value="1"/>
</dbReference>
<comment type="similarity">
    <text evidence="9">Belongs to the binding-protein-dependent transport system permease family.</text>
</comment>
<evidence type="ECO:0000256" key="4">
    <source>
        <dbReference type="ARBA" id="ARBA00022692"/>
    </source>
</evidence>
<dbReference type="GO" id="GO:0043190">
    <property type="term" value="C:ATP-binding cassette (ABC) transporter complex"/>
    <property type="evidence" value="ECO:0007669"/>
    <property type="project" value="InterPro"/>
</dbReference>
<comment type="similarity">
    <text evidence="8">In the N-terminal section; belongs to the binding-protein-dependent transport system permease family.</text>
</comment>
<evidence type="ECO:0000256" key="9">
    <source>
        <dbReference type="RuleBase" id="RU363032"/>
    </source>
</evidence>
<gene>
    <name evidence="12" type="ORF">GB996_08160</name>
</gene>
<evidence type="ECO:0000256" key="3">
    <source>
        <dbReference type="ARBA" id="ARBA00022475"/>
    </source>
</evidence>
<keyword evidence="3" id="KW-1003">Cell membrane</keyword>
<comment type="similarity">
    <text evidence="7">In the C-terminal section; belongs to the OsmX family.</text>
</comment>
<evidence type="ECO:0000256" key="2">
    <source>
        <dbReference type="ARBA" id="ARBA00022448"/>
    </source>
</evidence>
<dbReference type="Gene3D" id="1.10.3720.10">
    <property type="entry name" value="MetI-like"/>
    <property type="match status" value="1"/>
</dbReference>
<dbReference type="GO" id="GO:0031460">
    <property type="term" value="P:glycine betaine transport"/>
    <property type="evidence" value="ECO:0007669"/>
    <property type="project" value="TreeGrafter"/>
</dbReference>
<feature type="signal peptide" evidence="10">
    <location>
        <begin position="1"/>
        <end position="17"/>
    </location>
</feature>
<dbReference type="SUPFAM" id="SSF161098">
    <property type="entry name" value="MetI-like"/>
    <property type="match status" value="1"/>
</dbReference>
<dbReference type="RefSeq" id="WP_155587425.1">
    <property type="nucleotide sequence ID" value="NZ_WFKQ01000007.1"/>
</dbReference>
<keyword evidence="10" id="KW-0732">Signal</keyword>
<name>A0A844M266_9GAMM</name>
<keyword evidence="2 9" id="KW-0813">Transport</keyword>
<organism evidence="12 13">
    <name type="scientific">Psychrobacter sanguinis</name>
    <dbReference type="NCBI Taxonomy" id="861445"/>
    <lineage>
        <taxon>Bacteria</taxon>
        <taxon>Pseudomonadati</taxon>
        <taxon>Pseudomonadota</taxon>
        <taxon>Gammaproteobacteria</taxon>
        <taxon>Moraxellales</taxon>
        <taxon>Moraxellaceae</taxon>
        <taxon>Psychrobacter</taxon>
    </lineage>
</organism>
<feature type="transmembrane region" description="Helical" evidence="9">
    <location>
        <begin position="403"/>
        <end position="421"/>
    </location>
</feature>
<dbReference type="SUPFAM" id="SSF53850">
    <property type="entry name" value="Periplasmic binding protein-like II"/>
    <property type="match status" value="1"/>
</dbReference>
<sequence>MGLLLLCLSMWSAPVMAACGAGDGKPVKFGSLTWESGQFISSVLQIIAEDGYGCDTDLVPGAGPALETALAQDDIQVIGEQWVGRSPIMEEAIAANKAAVIGDTLQGGATQGWYVPKYVLDDNPGLKSYQDLPKYAHLFTDPEDPTNARFLNCPTGWTCEIFNTHLLKNTGLTTPNSEGIKFNNVHPGTGAALDAAIASAFEQRRPLLFYYWQPTGLMAKYDFAELAFAKHDELCWDKLLDAESQTDCVSGFPVSNLGIAVSTPFINTYPQLATAFKKVQFAPDTLNGAILQMSENKRSGEAQARLFLQQNPKLWQQWVTPEAAQKLATALNVSLDGSTADKDTNMGANPINTSAAAFSGFPEWSFENQLNNSLSYVVQNFGTVFRSISHGTLTYLLLPIEKLMHLTPPWLIIGLVALLGWLATRKIWFAVSCALGLFLIGAFGLWPALVQTMALLIVSVIVTMVVGIPMGILMAGSSSLRKVVTPVLDVMQTMPSFVYLIPVLMLFGIGKVPALFATIIYALPPLIRLTMLGIKQVPHEMIEAGRSFGSNHKQLLIWIKLPQALPSIMAGINQAVMMSLSMVVLASMIGAPGLGEDVLQSIQTLNIGQGLQAGTAIVIMAIIIDRITQAFGQGRRARDELRHSNHSHKLSP</sequence>
<feature type="chain" id="PRO_5032550547" evidence="10">
    <location>
        <begin position="18"/>
        <end position="652"/>
    </location>
</feature>
<dbReference type="AlphaFoldDB" id="A0A844M266"/>
<dbReference type="InterPro" id="IPR007210">
    <property type="entry name" value="ABC_Gly_betaine_transp_sub-bd"/>
</dbReference>
<feature type="transmembrane region" description="Helical" evidence="9">
    <location>
        <begin position="453"/>
        <end position="477"/>
    </location>
</feature>
<dbReference type="GO" id="GO:0015871">
    <property type="term" value="P:choline transport"/>
    <property type="evidence" value="ECO:0007669"/>
    <property type="project" value="TreeGrafter"/>
</dbReference>
<dbReference type="Proteomes" id="UP000442109">
    <property type="component" value="Unassembled WGS sequence"/>
</dbReference>
<dbReference type="PANTHER" id="PTHR47737:SF1">
    <property type="entry name" value="GLYCINE BETAINE_PROLINE BETAINE TRANSPORT SYSTEM PERMEASE PROTEIN PROW"/>
    <property type="match status" value="1"/>
</dbReference>
<dbReference type="Pfam" id="PF00528">
    <property type="entry name" value="BPD_transp_1"/>
    <property type="match status" value="1"/>
</dbReference>
<dbReference type="Gene3D" id="3.40.190.100">
    <property type="entry name" value="Glycine betaine-binding periplasmic protein, domain 2"/>
    <property type="match status" value="1"/>
</dbReference>
<keyword evidence="4 9" id="KW-0812">Transmembrane</keyword>
<dbReference type="EMBL" id="WFKQ01000007">
    <property type="protein sequence ID" value="MUG32770.1"/>
    <property type="molecule type" value="Genomic_DNA"/>
</dbReference>